<evidence type="ECO:0000313" key="2">
    <source>
        <dbReference type="EnsemblMetazoa" id="ACHR007782-PA"/>
    </source>
</evidence>
<keyword evidence="3" id="KW-1185">Reference proteome</keyword>
<dbReference type="Proteomes" id="UP000075881">
    <property type="component" value="Unassembled WGS sequence"/>
</dbReference>
<evidence type="ECO:0000256" key="1">
    <source>
        <dbReference type="SAM" id="MobiDB-lite"/>
    </source>
</evidence>
<evidence type="ECO:0000313" key="3">
    <source>
        <dbReference type="Proteomes" id="UP000075881"/>
    </source>
</evidence>
<organism evidence="2 3">
    <name type="scientific">Anopheles christyi</name>
    <dbReference type="NCBI Taxonomy" id="43041"/>
    <lineage>
        <taxon>Eukaryota</taxon>
        <taxon>Metazoa</taxon>
        <taxon>Ecdysozoa</taxon>
        <taxon>Arthropoda</taxon>
        <taxon>Hexapoda</taxon>
        <taxon>Insecta</taxon>
        <taxon>Pterygota</taxon>
        <taxon>Neoptera</taxon>
        <taxon>Endopterygota</taxon>
        <taxon>Diptera</taxon>
        <taxon>Nematocera</taxon>
        <taxon>Culicoidea</taxon>
        <taxon>Culicidae</taxon>
        <taxon>Anophelinae</taxon>
        <taxon>Anopheles</taxon>
    </lineage>
</organism>
<dbReference type="EnsemblMetazoa" id="ACHR007782-RA">
    <property type="protein sequence ID" value="ACHR007782-PA"/>
    <property type="gene ID" value="ACHR007782"/>
</dbReference>
<feature type="region of interest" description="Disordered" evidence="1">
    <location>
        <begin position="176"/>
        <end position="201"/>
    </location>
</feature>
<dbReference type="VEuPathDB" id="VectorBase:ACHR007782"/>
<reference evidence="3" key="1">
    <citation type="submission" date="2013-03" db="EMBL/GenBank/DDBJ databases">
        <title>The Genome Sequence of Anopheles christyi ACHKN1017.</title>
        <authorList>
            <consortium name="The Broad Institute Genomics Platform"/>
            <person name="Neafsey D.E."/>
            <person name="Besansky N."/>
            <person name="Walker B."/>
            <person name="Young S.K."/>
            <person name="Zeng Q."/>
            <person name="Gargeya S."/>
            <person name="Fitzgerald M."/>
            <person name="Haas B."/>
            <person name="Abouelleil A."/>
            <person name="Allen A.W."/>
            <person name="Alvarado L."/>
            <person name="Arachchi H.M."/>
            <person name="Berlin A.M."/>
            <person name="Chapman S.B."/>
            <person name="Gainer-Dewar J."/>
            <person name="Goldberg J."/>
            <person name="Griggs A."/>
            <person name="Gujja S."/>
            <person name="Hansen M."/>
            <person name="Howarth C."/>
            <person name="Imamovic A."/>
            <person name="Ireland A."/>
            <person name="Larimer J."/>
            <person name="McCowan C."/>
            <person name="Murphy C."/>
            <person name="Pearson M."/>
            <person name="Poon T.W."/>
            <person name="Priest M."/>
            <person name="Roberts A."/>
            <person name="Saif S."/>
            <person name="Shea T."/>
            <person name="Sisk P."/>
            <person name="Sykes S."/>
            <person name="Wortman J."/>
            <person name="Nusbaum C."/>
            <person name="Birren B."/>
        </authorList>
    </citation>
    <scope>NUCLEOTIDE SEQUENCE [LARGE SCALE GENOMIC DNA]</scope>
    <source>
        <strain evidence="3">ACHKN1017</strain>
    </source>
</reference>
<sequence>MDTATDTTTTSQSRVMLRSTLLPTREPSMWPLCQAIWSTRIPNFKINANEVCDMGTGFGPFSTGSGSQVQRLLVDGMPDKGSLMDGTTRGGQIASLLLDWGSIHGGVRCSISYSWDGMDSSIGVGHSRDGIAMGSGHIWGGNVRRSVSGDDVLRGNVLLNDRGLRYRVGQRNGVRRDRVSFGGNGQSDNDCNNDALQRKQR</sequence>
<name>A0A182KAJ5_9DIPT</name>
<dbReference type="AlphaFoldDB" id="A0A182KAJ5"/>
<reference evidence="2" key="2">
    <citation type="submission" date="2020-05" db="UniProtKB">
        <authorList>
            <consortium name="EnsemblMetazoa"/>
        </authorList>
    </citation>
    <scope>IDENTIFICATION</scope>
    <source>
        <strain evidence="2">ACHKN1017</strain>
    </source>
</reference>
<proteinExistence type="predicted"/>
<protein>
    <submittedName>
        <fullName evidence="2">Uncharacterized protein</fullName>
    </submittedName>
</protein>
<accession>A0A182KAJ5</accession>
<feature type="compositionally biased region" description="Polar residues" evidence="1">
    <location>
        <begin position="186"/>
        <end position="195"/>
    </location>
</feature>